<proteinExistence type="predicted"/>
<evidence type="ECO:0000313" key="2">
    <source>
        <dbReference type="Proteomes" id="UP000298652"/>
    </source>
</evidence>
<dbReference type="Gramene" id="TKW32067">
    <property type="protein sequence ID" value="TKW32067"/>
    <property type="gene ID" value="SEVIR_2G146100v2"/>
</dbReference>
<evidence type="ECO:0008006" key="3">
    <source>
        <dbReference type="Google" id="ProtNLM"/>
    </source>
</evidence>
<dbReference type="Proteomes" id="UP000298652">
    <property type="component" value="Chromosome 2"/>
</dbReference>
<organism evidence="1 2">
    <name type="scientific">Setaria viridis</name>
    <name type="common">Green bristlegrass</name>
    <name type="synonym">Setaria italica subsp. viridis</name>
    <dbReference type="NCBI Taxonomy" id="4556"/>
    <lineage>
        <taxon>Eukaryota</taxon>
        <taxon>Viridiplantae</taxon>
        <taxon>Streptophyta</taxon>
        <taxon>Embryophyta</taxon>
        <taxon>Tracheophyta</taxon>
        <taxon>Spermatophyta</taxon>
        <taxon>Magnoliopsida</taxon>
        <taxon>Liliopsida</taxon>
        <taxon>Poales</taxon>
        <taxon>Poaceae</taxon>
        <taxon>PACMAD clade</taxon>
        <taxon>Panicoideae</taxon>
        <taxon>Panicodae</taxon>
        <taxon>Paniceae</taxon>
        <taxon>Cenchrinae</taxon>
        <taxon>Setaria</taxon>
    </lineage>
</organism>
<keyword evidence="2" id="KW-1185">Reference proteome</keyword>
<sequence>MTVMASSDLSEPAWLLPGSRKYVGCFVISMVVDSDMFNFKDFIDEIVDKYPPGYKELVTIAYYDDGSENYLEVKSDQDMLAMFARHMDSKVVNIYIAYTLPTEIPKWHVVSKNVPNS</sequence>
<protein>
    <recommendedName>
        <fullName evidence="3">PB1 domain-containing protein</fullName>
    </recommendedName>
</protein>
<evidence type="ECO:0000313" key="1">
    <source>
        <dbReference type="EMBL" id="TKW32067.1"/>
    </source>
</evidence>
<gene>
    <name evidence="1" type="ORF">SEVIR_2G146100v2</name>
</gene>
<dbReference type="EMBL" id="CM016553">
    <property type="protein sequence ID" value="TKW32067.1"/>
    <property type="molecule type" value="Genomic_DNA"/>
</dbReference>
<accession>A0A4U6W3M3</accession>
<name>A0A4U6W3M3_SETVI</name>
<dbReference type="AlphaFoldDB" id="A0A4U6W3M3"/>
<reference evidence="1" key="1">
    <citation type="submission" date="2019-03" db="EMBL/GenBank/DDBJ databases">
        <title>WGS assembly of Setaria viridis.</title>
        <authorList>
            <person name="Huang P."/>
            <person name="Jenkins J."/>
            <person name="Grimwood J."/>
            <person name="Barry K."/>
            <person name="Healey A."/>
            <person name="Mamidi S."/>
            <person name="Sreedasyam A."/>
            <person name="Shu S."/>
            <person name="Feldman M."/>
            <person name="Wu J."/>
            <person name="Yu Y."/>
            <person name="Chen C."/>
            <person name="Johnson J."/>
            <person name="Rokhsar D."/>
            <person name="Baxter I."/>
            <person name="Schmutz J."/>
            <person name="Brutnell T."/>
            <person name="Kellogg E."/>
        </authorList>
    </citation>
    <scope>NUCLEOTIDE SEQUENCE [LARGE SCALE GENOMIC DNA]</scope>
</reference>